<gene>
    <name evidence="2" type="ORF">Agabi119p4_11059</name>
</gene>
<feature type="region of interest" description="Disordered" evidence="1">
    <location>
        <begin position="318"/>
        <end position="349"/>
    </location>
</feature>
<accession>A0A8H7C1J9</accession>
<comment type="caution">
    <text evidence="2">The sequence shown here is derived from an EMBL/GenBank/DDBJ whole genome shotgun (WGS) entry which is preliminary data.</text>
</comment>
<evidence type="ECO:0000256" key="1">
    <source>
        <dbReference type="SAM" id="MobiDB-lite"/>
    </source>
</evidence>
<feature type="compositionally biased region" description="Pro residues" evidence="1">
    <location>
        <begin position="332"/>
        <end position="346"/>
    </location>
</feature>
<evidence type="ECO:0000313" key="2">
    <source>
        <dbReference type="EMBL" id="KAF7760383.1"/>
    </source>
</evidence>
<dbReference type="AlphaFoldDB" id="A0A8H7C1J9"/>
<reference evidence="2 3" key="1">
    <citation type="journal article" name="Sci. Rep.">
        <title>Telomere-to-telomere assembled and centromere annotated genomes of the two main subspecies of the button mushroom Agaricus bisporus reveal especially polymorphic chromosome ends.</title>
        <authorList>
            <person name="Sonnenberg A.S.M."/>
            <person name="Sedaghat-Telgerd N."/>
            <person name="Lavrijssen B."/>
            <person name="Ohm R.A."/>
            <person name="Hendrickx P.M."/>
            <person name="Scholtmeijer K."/>
            <person name="Baars J.J.P."/>
            <person name="van Peer A."/>
        </authorList>
    </citation>
    <scope>NUCLEOTIDE SEQUENCE [LARGE SCALE GENOMIC DNA]</scope>
    <source>
        <strain evidence="2 3">H119_p4</strain>
    </source>
</reference>
<dbReference type="Proteomes" id="UP000629468">
    <property type="component" value="Unassembled WGS sequence"/>
</dbReference>
<name>A0A8H7C1J9_AGABI</name>
<proteinExistence type="predicted"/>
<dbReference type="EMBL" id="JABXXO010000015">
    <property type="protein sequence ID" value="KAF7760383.1"/>
    <property type="molecule type" value="Genomic_DNA"/>
</dbReference>
<sequence length="888" mass="102021">MASYYTQTTQGPEYNERPAGKCWVINGVVHYSPNCQRYPTRPSANPSGILLAPRVSSVTDLEEPRWWKEDTEWMGFIPLRPVVYGGVWFEALGHIPRNLCKKNDGRYVLYGPVCSRWRDAEKILTEVIDILANKSELIFLRPFLPSVWKYHEPHSTPDQARLAITKGRDWFAVLLGLLFWMTRKFPEDPKFIEGLMPPSWLVKVLVVHTMHAAIDSIRLTPLLHRKWEIPRVGLWLKHPDDIPSQPPAAWFVEQGVPIWYRWSDWEGNCSSHCPDFRLLAPLPHELQAVVTWVGRDIGPPDNSSSEYHGNNNFHDYSENPSFDAFDNSHPHPASPPHPEPLQPPPTKRSAQSYWVPFFQKRLELQEKIRNRETSKEKQARLSRTVNPGITKARVYVWDWDDKFDFVREGPVAKRSNEETLMDYSGQQKRFDPYFNEWDCCHLWGPSTDNEGLIEILPVDKQDAIPSEYMNNPPRCPLSPCPEPIQDLPSSAFPPPEPVQDLRSSTEAPIQTPIQIQEQSEVESTVVRYLTFHHGFVPPTPLPETAVLKTVTESDVRSLLTILGLQHISAHHNFFSSPLGKVCVLFIKSFIAKPFRPDTDLWDLSPDNHKTLYFSTRLSSVRLVKHQDQVLYMFDFGQQSTVTWHLTVMTPASVFYVSRLPENMSEEEIAIDLVKNGIALRTLQRADTLSLAPAHLPIPSIIPMRLSDHGFTARDFEQYKEQCELCFSHPRSRAALMCGGFIARIASQYLSFGEAIKGPSGIYKDESHIFIAKDNGGVEYIDDNMTDDEFAVIIGMYIQYSGAKDLSTARKSWFPFRGFEGSGEDFGYWAPRNESEWNKRNFSILQAKGQPYNSKMWRSSLKPFGYIKKLIQCRKELYKRVIEDQVGTW</sequence>
<organism evidence="2 3">
    <name type="scientific">Agaricus bisporus var. burnettii</name>
    <dbReference type="NCBI Taxonomy" id="192524"/>
    <lineage>
        <taxon>Eukaryota</taxon>
        <taxon>Fungi</taxon>
        <taxon>Dikarya</taxon>
        <taxon>Basidiomycota</taxon>
        <taxon>Agaricomycotina</taxon>
        <taxon>Agaricomycetes</taxon>
        <taxon>Agaricomycetidae</taxon>
        <taxon>Agaricales</taxon>
        <taxon>Agaricineae</taxon>
        <taxon>Agaricaceae</taxon>
        <taxon>Agaricus</taxon>
    </lineage>
</organism>
<protein>
    <submittedName>
        <fullName evidence="2">Uncharacterized protein</fullName>
    </submittedName>
</protein>
<evidence type="ECO:0000313" key="3">
    <source>
        <dbReference type="Proteomes" id="UP000629468"/>
    </source>
</evidence>